<keyword evidence="10" id="KW-0585">Phenylalanine catabolism</keyword>
<evidence type="ECO:0000256" key="4">
    <source>
        <dbReference type="ARBA" id="ARBA00012094"/>
    </source>
</evidence>
<feature type="domain" description="Fumarylacetoacetase-like C-terminal" evidence="14">
    <location>
        <begin position="139"/>
        <end position="428"/>
    </location>
</feature>
<organism evidence="16 17">
    <name type="scientific">Gemmatimonas groenlandica</name>
    <dbReference type="NCBI Taxonomy" id="2732249"/>
    <lineage>
        <taxon>Bacteria</taxon>
        <taxon>Pseudomonadati</taxon>
        <taxon>Gemmatimonadota</taxon>
        <taxon>Gemmatimonadia</taxon>
        <taxon>Gemmatimonadales</taxon>
        <taxon>Gemmatimonadaceae</taxon>
        <taxon>Gemmatimonas</taxon>
    </lineage>
</organism>
<dbReference type="InterPro" id="IPR011234">
    <property type="entry name" value="Fumarylacetoacetase-like_C"/>
</dbReference>
<evidence type="ECO:0000256" key="1">
    <source>
        <dbReference type="ARBA" id="ARBA00001913"/>
    </source>
</evidence>
<dbReference type="InterPro" id="IPR005959">
    <property type="entry name" value="Fumarylacetoacetase"/>
</dbReference>
<sequence>MSIDPTNDPALRSWVQTANLRGADFPIQNLPFGIFRRAGTREAPRVGVAIGAAILDVAACLAAGLFDEESDARQAASACAMPTLNELMSRGAPARRALRNAISALLAETAAVHRKQIAEHALVLQQDAELFLPAQIGDYTDFYASVHHATNVGSMFRPDNPLLPNYKWVPIGYHGRASSIVVSGTPVRRPMGQRKGPNDDVPSVGPSRLLDYELELAAFVGTGNALGESIPIEQANDHLFGLCLLNDWSARDIQAWEYQPLGPFLAKNFASTISPWVVTLEALEPFRMPLAPRADGDPEPLPYLTSDDDRAYGGFGITVETWLRTARMRDAGEPAVRLTRGLATDLYWSMAQLLVHHASSGCNLRPGDLLGSGTISGPAKESRGCLLELTWRGAEPLELPNGETRRFLEDGDQLEITAFAEREGAVRIGFGRCVGAILPANASDV</sequence>
<evidence type="ECO:0000256" key="3">
    <source>
        <dbReference type="ARBA" id="ARBA00004782"/>
    </source>
</evidence>
<dbReference type="KEGG" id="ggr:HKW67_12940"/>
<feature type="binding site" evidence="13">
    <location>
        <position position="247"/>
    </location>
    <ligand>
        <name>Ca(2+)</name>
        <dbReference type="ChEBI" id="CHEBI:29108"/>
    </ligand>
</feature>
<evidence type="ECO:0000256" key="9">
    <source>
        <dbReference type="ARBA" id="ARBA00022878"/>
    </source>
</evidence>
<reference evidence="16 17" key="1">
    <citation type="submission" date="2020-05" db="EMBL/GenBank/DDBJ databases">
        <title>Complete genome sequence of Gemmatimonas greenlandica TET16.</title>
        <authorList>
            <person name="Zeng Y."/>
        </authorList>
    </citation>
    <scope>NUCLEOTIDE SEQUENCE [LARGE SCALE GENOMIC DNA]</scope>
    <source>
        <strain evidence="16 17">TET16</strain>
    </source>
</reference>
<evidence type="ECO:0000256" key="7">
    <source>
        <dbReference type="ARBA" id="ARBA00022837"/>
    </source>
</evidence>
<dbReference type="SUPFAM" id="SSF63433">
    <property type="entry name" value="Fumarylacetoacetate hydrolase, FAH, N-terminal domain"/>
    <property type="match status" value="1"/>
</dbReference>
<feature type="domain" description="Fumarylacetoacetase N-terminal" evidence="15">
    <location>
        <begin position="28"/>
        <end position="133"/>
    </location>
</feature>
<dbReference type="Gene3D" id="2.30.30.230">
    <property type="entry name" value="Fumarylacetoacetase, N-terminal domain"/>
    <property type="match status" value="1"/>
</dbReference>
<evidence type="ECO:0000256" key="11">
    <source>
        <dbReference type="PIRSR" id="PIRSR605959-1"/>
    </source>
</evidence>
<dbReference type="EMBL" id="CP053085">
    <property type="protein sequence ID" value="QJR36346.1"/>
    <property type="molecule type" value="Genomic_DNA"/>
</dbReference>
<feature type="binding site" evidence="12">
    <location>
        <position position="143"/>
    </location>
    <ligand>
        <name>substrate</name>
    </ligand>
</feature>
<keyword evidence="9" id="KW-0828">Tyrosine catabolism</keyword>
<evidence type="ECO:0000256" key="8">
    <source>
        <dbReference type="ARBA" id="ARBA00022842"/>
    </source>
</evidence>
<evidence type="ECO:0000259" key="14">
    <source>
        <dbReference type="Pfam" id="PF01557"/>
    </source>
</evidence>
<feature type="binding site" evidence="13">
    <location>
        <position position="141"/>
    </location>
    <ligand>
        <name>Ca(2+)</name>
        <dbReference type="ChEBI" id="CHEBI:29108"/>
    </ligand>
</feature>
<dbReference type="InterPro" id="IPR036663">
    <property type="entry name" value="Fumarylacetoacetase_C_sf"/>
</dbReference>
<evidence type="ECO:0000256" key="12">
    <source>
        <dbReference type="PIRSR" id="PIRSR605959-2"/>
    </source>
</evidence>
<evidence type="ECO:0000256" key="10">
    <source>
        <dbReference type="ARBA" id="ARBA00023232"/>
    </source>
</evidence>
<dbReference type="EC" id="3.7.1.2" evidence="4"/>
<evidence type="ECO:0000256" key="5">
    <source>
        <dbReference type="ARBA" id="ARBA00022723"/>
    </source>
</evidence>
<accession>A0A6M4ISC3</accession>
<keyword evidence="17" id="KW-1185">Reference proteome</keyword>
<dbReference type="NCBIfam" id="TIGR01266">
    <property type="entry name" value="fum_ac_acetase"/>
    <property type="match status" value="1"/>
</dbReference>
<keyword evidence="5 13" id="KW-0479">Metal-binding</keyword>
<feature type="active site" description="Proton acceptor" evidence="11">
    <location>
        <position position="148"/>
    </location>
</feature>
<dbReference type="Pfam" id="PF01557">
    <property type="entry name" value="FAA_hydrolase"/>
    <property type="match status" value="1"/>
</dbReference>
<feature type="binding site" evidence="12">
    <location>
        <position position="258"/>
    </location>
    <ligand>
        <name>substrate</name>
    </ligand>
</feature>
<dbReference type="AlphaFoldDB" id="A0A6M4ISC3"/>
<dbReference type="GO" id="GO:0004334">
    <property type="term" value="F:fumarylacetoacetase activity"/>
    <property type="evidence" value="ECO:0007669"/>
    <property type="project" value="UniProtKB-EC"/>
</dbReference>
<keyword evidence="6 16" id="KW-0378">Hydrolase</keyword>
<name>A0A6M4ISC3_9BACT</name>
<feature type="binding site" evidence="13">
    <location>
        <position position="215"/>
    </location>
    <ligand>
        <name>Ca(2+)</name>
        <dbReference type="ChEBI" id="CHEBI:29108"/>
    </ligand>
</feature>
<dbReference type="RefSeq" id="WP_171225778.1">
    <property type="nucleotide sequence ID" value="NZ_CP053085.1"/>
</dbReference>
<dbReference type="Proteomes" id="UP000500938">
    <property type="component" value="Chromosome"/>
</dbReference>
<feature type="binding site" evidence="13">
    <location>
        <position position="271"/>
    </location>
    <ligand>
        <name>Mg(2+)</name>
        <dbReference type="ChEBI" id="CHEBI:18420"/>
    </ligand>
</feature>
<evidence type="ECO:0000313" key="16">
    <source>
        <dbReference type="EMBL" id="QJR36346.1"/>
    </source>
</evidence>
<comment type="cofactor">
    <cofactor evidence="1 13">
        <name>Ca(2+)</name>
        <dbReference type="ChEBI" id="CHEBI:29108"/>
    </cofactor>
</comment>
<dbReference type="InterPro" id="IPR036462">
    <property type="entry name" value="Fumarylacetoacetase_N_sf"/>
</dbReference>
<dbReference type="UniPathway" id="UPA00139">
    <property type="reaction ID" value="UER00341"/>
</dbReference>
<dbReference type="Pfam" id="PF09298">
    <property type="entry name" value="FAA_hydrolase_N"/>
    <property type="match status" value="1"/>
</dbReference>
<comment type="cofactor">
    <cofactor evidence="2 13">
        <name>Mg(2+)</name>
        <dbReference type="ChEBI" id="CHEBI:18420"/>
    </cofactor>
</comment>
<proteinExistence type="predicted"/>
<feature type="binding site" evidence="12">
    <location>
        <position position="157"/>
    </location>
    <ligand>
        <name>substrate</name>
    </ligand>
</feature>
<evidence type="ECO:0000259" key="15">
    <source>
        <dbReference type="Pfam" id="PF09298"/>
    </source>
</evidence>
<keyword evidence="8 13" id="KW-0460">Magnesium</keyword>
<evidence type="ECO:0000313" key="17">
    <source>
        <dbReference type="Proteomes" id="UP000500938"/>
    </source>
</evidence>
<feature type="binding site" evidence="12">
    <location>
        <position position="374"/>
    </location>
    <ligand>
        <name>substrate</name>
    </ligand>
</feature>
<gene>
    <name evidence="16" type="primary">fahA</name>
    <name evidence="16" type="ORF">HKW67_12940</name>
</gene>
<dbReference type="SUPFAM" id="SSF56529">
    <property type="entry name" value="FAH"/>
    <property type="match status" value="1"/>
</dbReference>
<dbReference type="PANTHER" id="PTHR43069">
    <property type="entry name" value="FUMARYLACETOACETASE"/>
    <property type="match status" value="1"/>
</dbReference>
<dbReference type="InterPro" id="IPR015377">
    <property type="entry name" value="Fumarylacetoacetase_N"/>
</dbReference>
<feature type="binding site" evidence="12">
    <location>
        <position position="254"/>
    </location>
    <ligand>
        <name>substrate</name>
    </ligand>
</feature>
<dbReference type="GO" id="GO:0006572">
    <property type="term" value="P:L-tyrosine catabolic process"/>
    <property type="evidence" value="ECO:0007669"/>
    <property type="project" value="UniProtKB-KW"/>
</dbReference>
<dbReference type="GO" id="GO:0006559">
    <property type="term" value="P:L-phenylalanine catabolic process"/>
    <property type="evidence" value="ECO:0007669"/>
    <property type="project" value="UniProtKB-UniPathway"/>
</dbReference>
<protein>
    <recommendedName>
        <fullName evidence="4">fumarylacetoacetase</fullName>
        <ecNumber evidence="4">3.7.1.2</ecNumber>
    </recommendedName>
</protein>
<dbReference type="Gene3D" id="3.90.850.10">
    <property type="entry name" value="Fumarylacetoacetase-like, C-terminal domain"/>
    <property type="match status" value="1"/>
</dbReference>
<feature type="binding site" evidence="13">
    <location>
        <position position="267"/>
    </location>
    <ligand>
        <name>Mg(2+)</name>
        <dbReference type="ChEBI" id="CHEBI:18420"/>
    </ligand>
</feature>
<dbReference type="GO" id="GO:0046872">
    <property type="term" value="F:metal ion binding"/>
    <property type="evidence" value="ECO:0007669"/>
    <property type="project" value="UniProtKB-KW"/>
</dbReference>
<feature type="binding site" evidence="13">
    <location>
        <position position="247"/>
    </location>
    <ligand>
        <name>Mg(2+)</name>
        <dbReference type="ChEBI" id="CHEBI:18420"/>
    </ligand>
</feature>
<evidence type="ECO:0000256" key="6">
    <source>
        <dbReference type="ARBA" id="ARBA00022801"/>
    </source>
</evidence>
<evidence type="ECO:0000256" key="2">
    <source>
        <dbReference type="ARBA" id="ARBA00001946"/>
    </source>
</evidence>
<dbReference type="PANTHER" id="PTHR43069:SF2">
    <property type="entry name" value="FUMARYLACETOACETASE"/>
    <property type="match status" value="1"/>
</dbReference>
<dbReference type="GO" id="GO:1902000">
    <property type="term" value="P:homogentisate catabolic process"/>
    <property type="evidence" value="ECO:0007669"/>
    <property type="project" value="TreeGrafter"/>
</dbReference>
<feature type="binding site" evidence="13">
    <location>
        <position position="213"/>
    </location>
    <ligand>
        <name>Ca(2+)</name>
        <dbReference type="ChEBI" id="CHEBI:29108"/>
    </ligand>
</feature>
<evidence type="ECO:0000256" key="13">
    <source>
        <dbReference type="PIRSR" id="PIRSR605959-3"/>
    </source>
</evidence>
<comment type="pathway">
    <text evidence="3">Amino-acid degradation; L-phenylalanine degradation; acetoacetate and fumarate from L-phenylalanine: step 6/6.</text>
</comment>
<keyword evidence="7 13" id="KW-0106">Calcium</keyword>